<evidence type="ECO:0000313" key="2">
    <source>
        <dbReference type="WBParaSite" id="scf7180000418466.g2423"/>
    </source>
</evidence>
<accession>A0A915NLE4</accession>
<evidence type="ECO:0000313" key="1">
    <source>
        <dbReference type="Proteomes" id="UP000887560"/>
    </source>
</evidence>
<reference evidence="2" key="1">
    <citation type="submission" date="2022-11" db="UniProtKB">
        <authorList>
            <consortium name="WormBaseParasite"/>
        </authorList>
    </citation>
    <scope>IDENTIFICATION</scope>
</reference>
<proteinExistence type="predicted"/>
<keyword evidence="1" id="KW-1185">Reference proteome</keyword>
<organism evidence="1 2">
    <name type="scientific">Meloidogyne floridensis</name>
    <dbReference type="NCBI Taxonomy" id="298350"/>
    <lineage>
        <taxon>Eukaryota</taxon>
        <taxon>Metazoa</taxon>
        <taxon>Ecdysozoa</taxon>
        <taxon>Nematoda</taxon>
        <taxon>Chromadorea</taxon>
        <taxon>Rhabditida</taxon>
        <taxon>Tylenchina</taxon>
        <taxon>Tylenchomorpha</taxon>
        <taxon>Tylenchoidea</taxon>
        <taxon>Meloidogynidae</taxon>
        <taxon>Meloidogyninae</taxon>
        <taxon>Meloidogyne</taxon>
    </lineage>
</organism>
<name>A0A915NLE4_9BILA</name>
<dbReference type="WBParaSite" id="scf7180000418466.g2423">
    <property type="protein sequence ID" value="scf7180000418466.g2423"/>
    <property type="gene ID" value="scf7180000418466.g2423"/>
</dbReference>
<sequence>MKNPRKRFIDIEINYLEDIKLCKLTHKIEIEEEKFIKMIEEDEEDFEIKLEEIEKD</sequence>
<protein>
    <submittedName>
        <fullName evidence="2">Uncharacterized protein</fullName>
    </submittedName>
</protein>
<dbReference type="AlphaFoldDB" id="A0A915NLE4"/>
<dbReference type="Proteomes" id="UP000887560">
    <property type="component" value="Unplaced"/>
</dbReference>